<protein>
    <submittedName>
        <fullName evidence="2">Uncharacterized protein</fullName>
    </submittedName>
</protein>
<accession>A0ABD5EEJ7</accession>
<feature type="non-terminal residue" evidence="2">
    <location>
        <position position="1"/>
    </location>
</feature>
<dbReference type="EMBL" id="JAVRER010000090">
    <property type="protein sequence ID" value="MDT0419600.1"/>
    <property type="molecule type" value="Genomic_DNA"/>
</dbReference>
<evidence type="ECO:0000313" key="3">
    <source>
        <dbReference type="Proteomes" id="UP001183607"/>
    </source>
</evidence>
<dbReference type="Proteomes" id="UP001183607">
    <property type="component" value="Unassembled WGS sequence"/>
</dbReference>
<feature type="region of interest" description="Disordered" evidence="1">
    <location>
        <begin position="40"/>
        <end position="62"/>
    </location>
</feature>
<comment type="caution">
    <text evidence="2">The sequence shown here is derived from an EMBL/GenBank/DDBJ whole genome shotgun (WGS) entry which is preliminary data.</text>
</comment>
<sequence length="62" mass="6765">TDRDSSLVVVPQFHVNAWGLAHATFMTGVSMLMPDRFLQPAPPAPTPRCHTSRPTGPTIPRV</sequence>
<evidence type="ECO:0000256" key="1">
    <source>
        <dbReference type="SAM" id="MobiDB-lite"/>
    </source>
</evidence>
<proteinExistence type="predicted"/>
<dbReference type="RefSeq" id="WP_311677731.1">
    <property type="nucleotide sequence ID" value="NZ_JAVRER010000090.1"/>
</dbReference>
<dbReference type="AlphaFoldDB" id="A0ABD5EEJ7"/>
<gene>
    <name evidence="2" type="ORF">RM574_29420</name>
</gene>
<name>A0ABD5EEJ7_9ACTN</name>
<reference evidence="3" key="1">
    <citation type="submission" date="2023-07" db="EMBL/GenBank/DDBJ databases">
        <title>30 novel species of actinomycetes from the DSMZ collection.</title>
        <authorList>
            <person name="Nouioui I."/>
        </authorList>
    </citation>
    <scope>NUCLEOTIDE SEQUENCE [LARGE SCALE GENOMIC DNA]</scope>
    <source>
        <strain evidence="3">DSM 41982</strain>
    </source>
</reference>
<organism evidence="2 3">
    <name type="scientific">Streptomyces evansiae</name>
    <dbReference type="NCBI Taxonomy" id="3075535"/>
    <lineage>
        <taxon>Bacteria</taxon>
        <taxon>Bacillati</taxon>
        <taxon>Actinomycetota</taxon>
        <taxon>Actinomycetes</taxon>
        <taxon>Kitasatosporales</taxon>
        <taxon>Streptomycetaceae</taxon>
        <taxon>Streptomyces</taxon>
    </lineage>
</organism>
<evidence type="ECO:0000313" key="2">
    <source>
        <dbReference type="EMBL" id="MDT0419600.1"/>
    </source>
</evidence>